<reference evidence="1" key="2">
    <citation type="submission" date="2022-01" db="EMBL/GenBank/DDBJ databases">
        <authorList>
            <person name="Yamashiro T."/>
            <person name="Shiraishi A."/>
            <person name="Satake H."/>
            <person name="Nakayama K."/>
        </authorList>
    </citation>
    <scope>NUCLEOTIDE SEQUENCE</scope>
</reference>
<name>A0ABQ5C2M0_9ASTR</name>
<protein>
    <submittedName>
        <fullName evidence="1">Uncharacterized protein</fullName>
    </submittedName>
</protein>
<comment type="caution">
    <text evidence="1">The sequence shown here is derived from an EMBL/GenBank/DDBJ whole genome shotgun (WGS) entry which is preliminary data.</text>
</comment>
<organism evidence="1 2">
    <name type="scientific">Tanacetum coccineum</name>
    <dbReference type="NCBI Taxonomy" id="301880"/>
    <lineage>
        <taxon>Eukaryota</taxon>
        <taxon>Viridiplantae</taxon>
        <taxon>Streptophyta</taxon>
        <taxon>Embryophyta</taxon>
        <taxon>Tracheophyta</taxon>
        <taxon>Spermatophyta</taxon>
        <taxon>Magnoliopsida</taxon>
        <taxon>eudicotyledons</taxon>
        <taxon>Gunneridae</taxon>
        <taxon>Pentapetalae</taxon>
        <taxon>asterids</taxon>
        <taxon>campanulids</taxon>
        <taxon>Asterales</taxon>
        <taxon>Asteraceae</taxon>
        <taxon>Asteroideae</taxon>
        <taxon>Anthemideae</taxon>
        <taxon>Anthemidinae</taxon>
        <taxon>Tanacetum</taxon>
    </lineage>
</organism>
<evidence type="ECO:0000313" key="2">
    <source>
        <dbReference type="Proteomes" id="UP001151760"/>
    </source>
</evidence>
<proteinExistence type="predicted"/>
<gene>
    <name evidence="1" type="ORF">Tco_0891348</name>
</gene>
<dbReference type="EMBL" id="BQNB010013886">
    <property type="protein sequence ID" value="GJT21411.1"/>
    <property type="molecule type" value="Genomic_DNA"/>
</dbReference>
<reference evidence="1" key="1">
    <citation type="journal article" date="2022" name="Int. J. Mol. Sci.">
        <title>Draft Genome of Tanacetum Coccineum: Genomic Comparison of Closely Related Tanacetum-Family Plants.</title>
        <authorList>
            <person name="Yamashiro T."/>
            <person name="Shiraishi A."/>
            <person name="Nakayama K."/>
            <person name="Satake H."/>
        </authorList>
    </citation>
    <scope>NUCLEOTIDE SEQUENCE</scope>
</reference>
<evidence type="ECO:0000313" key="1">
    <source>
        <dbReference type="EMBL" id="GJT21411.1"/>
    </source>
</evidence>
<sequence>MQGTSLSRQERECKLYDEFDKFYHVKEWGKFVTDVKLARDLHTSNYDQLYAYLEQHEAHANEAHLMRLAVLTFLPGDGPIACINKAMEFLSAMFTPRYPSTNNQLRSSSNPRNQATVQDGRVTVKQRLLSARIVKAEGKEMDEEQLAFLVYLGVADGQVAQTITHNASFQADDLDVYDSDYDDICTAKVVLMINLLSCDSDFLFEVPYSDTFQNDMMNQGVQELQYSEQTPFVDYQDNEITSDSNIIPYS</sequence>
<accession>A0ABQ5C2M0</accession>
<dbReference type="Proteomes" id="UP001151760">
    <property type="component" value="Unassembled WGS sequence"/>
</dbReference>
<keyword evidence="2" id="KW-1185">Reference proteome</keyword>